<keyword evidence="1" id="KW-0732">Signal</keyword>
<name>A0A285MSF2_9FLAO</name>
<gene>
    <name evidence="3" type="ORF">SAMN06265377_1946</name>
</gene>
<evidence type="ECO:0000256" key="1">
    <source>
        <dbReference type="SAM" id="SignalP"/>
    </source>
</evidence>
<accession>A0A285MSF2</accession>
<dbReference type="Pfam" id="PF13568">
    <property type="entry name" value="OMP_b-brl_2"/>
    <property type="match status" value="1"/>
</dbReference>
<proteinExistence type="predicted"/>
<evidence type="ECO:0000313" key="3">
    <source>
        <dbReference type="EMBL" id="SNZ00129.1"/>
    </source>
</evidence>
<feature type="domain" description="Outer membrane protein beta-barrel" evidence="2">
    <location>
        <begin position="35"/>
        <end position="219"/>
    </location>
</feature>
<dbReference type="OrthoDB" id="947434at2"/>
<protein>
    <submittedName>
        <fullName evidence="3">Outer membrane protein beta-barrel domain-containing protein</fullName>
    </submittedName>
</protein>
<dbReference type="RefSeq" id="WP_097045566.1">
    <property type="nucleotide sequence ID" value="NZ_OBEH01000002.1"/>
</dbReference>
<dbReference type="EMBL" id="OBEH01000002">
    <property type="protein sequence ID" value="SNZ00129.1"/>
    <property type="molecule type" value="Genomic_DNA"/>
</dbReference>
<dbReference type="AlphaFoldDB" id="A0A285MSF2"/>
<evidence type="ECO:0000259" key="2">
    <source>
        <dbReference type="Pfam" id="PF13568"/>
    </source>
</evidence>
<feature type="chain" id="PRO_5012448048" evidence="1">
    <location>
        <begin position="36"/>
        <end position="247"/>
    </location>
</feature>
<dbReference type="InterPro" id="IPR025665">
    <property type="entry name" value="Beta-barrel_OMP_2"/>
</dbReference>
<evidence type="ECO:0000313" key="4">
    <source>
        <dbReference type="Proteomes" id="UP000219048"/>
    </source>
</evidence>
<dbReference type="Proteomes" id="UP000219048">
    <property type="component" value="Unassembled WGS sequence"/>
</dbReference>
<reference evidence="4" key="1">
    <citation type="submission" date="2017-09" db="EMBL/GenBank/DDBJ databases">
        <authorList>
            <person name="Varghese N."/>
            <person name="Submissions S."/>
        </authorList>
    </citation>
    <scope>NUCLEOTIDE SEQUENCE [LARGE SCALE GENOMIC DNA]</scope>
    <source>
        <strain evidence="4">DSM 25885</strain>
    </source>
</reference>
<keyword evidence="4" id="KW-1185">Reference proteome</keyword>
<organism evidence="3 4">
    <name type="scientific">Flagellimonas pacifica</name>
    <dbReference type="NCBI Taxonomy" id="1247520"/>
    <lineage>
        <taxon>Bacteria</taxon>
        <taxon>Pseudomonadati</taxon>
        <taxon>Bacteroidota</taxon>
        <taxon>Flavobacteriia</taxon>
        <taxon>Flavobacteriales</taxon>
        <taxon>Flavobacteriaceae</taxon>
        <taxon>Flagellimonas</taxon>
    </lineage>
</organism>
<sequence>MKRKKPYKGECRYKTKLCGSLLVLCMAFSFTDSMAQSSGSAGEEIAIGAKVGANFNQFSRPGTTLGGSVGGYVRYAALDFLEVQGELLYSRIGGGRRDFSRTTIAEDILYTNRDVRLHTIELPISARLGLPELNGGAVVPKLIVGGGYAYNFAAFEKRDAIFQFANGANGLIPDLDENVGSDYAKHIFSAHVGIALDYNLPNGKMLTMEFKYRRGLNDVNKIKTNVIELTDRLYPSGFNINFSYRIY</sequence>
<feature type="signal peptide" evidence="1">
    <location>
        <begin position="1"/>
        <end position="35"/>
    </location>
</feature>